<dbReference type="AlphaFoldDB" id="A0A4Y7RCH2"/>
<keyword evidence="1" id="KW-0812">Transmembrane</keyword>
<reference evidence="2 3" key="1">
    <citation type="journal article" date="2018" name="Environ. Microbiol.">
        <title>Novel energy conservation strategies and behaviour of Pelotomaculum schinkii driving syntrophic propionate catabolism.</title>
        <authorList>
            <person name="Hidalgo-Ahumada C.A.P."/>
            <person name="Nobu M.K."/>
            <person name="Narihiro T."/>
            <person name="Tamaki H."/>
            <person name="Liu W.T."/>
            <person name="Kamagata Y."/>
            <person name="Stams A.J.M."/>
            <person name="Imachi H."/>
            <person name="Sousa D.Z."/>
        </authorList>
    </citation>
    <scope>NUCLEOTIDE SEQUENCE [LARGE SCALE GENOMIC DNA]</scope>
    <source>
        <strain evidence="2 3">HH</strain>
    </source>
</reference>
<evidence type="ECO:0000256" key="1">
    <source>
        <dbReference type="SAM" id="Phobius"/>
    </source>
</evidence>
<comment type="caution">
    <text evidence="2">The sequence shown here is derived from an EMBL/GenBank/DDBJ whole genome shotgun (WGS) entry which is preliminary data.</text>
</comment>
<name>A0A4Y7RCH2_9FIRM</name>
<dbReference type="EMBL" id="QFGA01000001">
    <property type="protein sequence ID" value="TEB06715.1"/>
    <property type="molecule type" value="Genomic_DNA"/>
</dbReference>
<keyword evidence="3" id="KW-1185">Reference proteome</keyword>
<evidence type="ECO:0008006" key="4">
    <source>
        <dbReference type="Google" id="ProtNLM"/>
    </source>
</evidence>
<accession>A0A4Y7RCH2</accession>
<evidence type="ECO:0000313" key="2">
    <source>
        <dbReference type="EMBL" id="TEB06715.1"/>
    </source>
</evidence>
<gene>
    <name evidence="2" type="ORF">Psch_00247</name>
</gene>
<sequence length="226" mass="26022">MGRTQLVMILVGTFALILSLTSLKMRLHYRRQGRDDHFALKLSLWRGLISYKMEIPVVKTELKPGFRPWRRPLWPRTLRPAFKIEAKVTGKNDPDPVGKIEAEEVLGLKRILFMMQKSKIFFENYMPAIRYLLGKVYLRRFQWSTEFGMEEPHVTGFLAGLAGGVKGLLLAKLYRVIHSGAARPAVVITPRFEKPCFTTRIDCELDIKVGHIFLTGLKFVFMKLKG</sequence>
<dbReference type="Pfam" id="PF11167">
    <property type="entry name" value="DUF2953"/>
    <property type="match status" value="1"/>
</dbReference>
<keyword evidence="1" id="KW-0472">Membrane</keyword>
<dbReference type="Proteomes" id="UP000298324">
    <property type="component" value="Unassembled WGS sequence"/>
</dbReference>
<keyword evidence="1" id="KW-1133">Transmembrane helix</keyword>
<protein>
    <recommendedName>
        <fullName evidence="4">DUF2953 domain-containing protein</fullName>
    </recommendedName>
</protein>
<proteinExistence type="predicted"/>
<evidence type="ECO:0000313" key="3">
    <source>
        <dbReference type="Proteomes" id="UP000298324"/>
    </source>
</evidence>
<dbReference type="RefSeq" id="WP_190238883.1">
    <property type="nucleotide sequence ID" value="NZ_QFGA01000001.1"/>
</dbReference>
<dbReference type="InterPro" id="IPR021338">
    <property type="entry name" value="DUF2953"/>
</dbReference>
<organism evidence="2 3">
    <name type="scientific">Pelotomaculum schinkii</name>
    <dbReference type="NCBI Taxonomy" id="78350"/>
    <lineage>
        <taxon>Bacteria</taxon>
        <taxon>Bacillati</taxon>
        <taxon>Bacillota</taxon>
        <taxon>Clostridia</taxon>
        <taxon>Eubacteriales</taxon>
        <taxon>Desulfotomaculaceae</taxon>
        <taxon>Pelotomaculum</taxon>
    </lineage>
</organism>
<feature type="transmembrane region" description="Helical" evidence="1">
    <location>
        <begin position="6"/>
        <end position="23"/>
    </location>
</feature>